<protein>
    <submittedName>
        <fullName evidence="2">Uncharacterized protein</fullName>
    </submittedName>
</protein>
<organism evidence="2">
    <name type="scientific">Tanacetum cinerariifolium</name>
    <name type="common">Dalmatian daisy</name>
    <name type="synonym">Chrysanthemum cinerariifolium</name>
    <dbReference type="NCBI Taxonomy" id="118510"/>
    <lineage>
        <taxon>Eukaryota</taxon>
        <taxon>Viridiplantae</taxon>
        <taxon>Streptophyta</taxon>
        <taxon>Embryophyta</taxon>
        <taxon>Tracheophyta</taxon>
        <taxon>Spermatophyta</taxon>
        <taxon>Magnoliopsida</taxon>
        <taxon>eudicotyledons</taxon>
        <taxon>Gunneridae</taxon>
        <taxon>Pentapetalae</taxon>
        <taxon>asterids</taxon>
        <taxon>campanulids</taxon>
        <taxon>Asterales</taxon>
        <taxon>Asteraceae</taxon>
        <taxon>Asteroideae</taxon>
        <taxon>Anthemideae</taxon>
        <taxon>Anthemidinae</taxon>
        <taxon>Tanacetum</taxon>
    </lineage>
</organism>
<feature type="non-terminal residue" evidence="2">
    <location>
        <position position="1"/>
    </location>
</feature>
<feature type="compositionally biased region" description="Basic and acidic residues" evidence="1">
    <location>
        <begin position="8"/>
        <end position="20"/>
    </location>
</feature>
<feature type="region of interest" description="Disordered" evidence="1">
    <location>
        <begin position="1"/>
        <end position="69"/>
    </location>
</feature>
<name>A0A699Q1Q9_TANCI</name>
<evidence type="ECO:0000256" key="1">
    <source>
        <dbReference type="SAM" id="MobiDB-lite"/>
    </source>
</evidence>
<reference evidence="2" key="1">
    <citation type="journal article" date="2019" name="Sci. Rep.">
        <title>Draft genome of Tanacetum cinerariifolium, the natural source of mosquito coil.</title>
        <authorList>
            <person name="Yamashiro T."/>
            <person name="Shiraishi A."/>
            <person name="Satake H."/>
            <person name="Nakayama K."/>
        </authorList>
    </citation>
    <scope>NUCLEOTIDE SEQUENCE</scope>
</reference>
<gene>
    <name evidence="2" type="ORF">Tci_828617</name>
</gene>
<dbReference type="EMBL" id="BKCJ010970334">
    <property type="protein sequence ID" value="GFC56647.1"/>
    <property type="molecule type" value="Genomic_DNA"/>
</dbReference>
<proteinExistence type="predicted"/>
<evidence type="ECO:0000313" key="2">
    <source>
        <dbReference type="EMBL" id="GFC56647.1"/>
    </source>
</evidence>
<accession>A0A699Q1Q9</accession>
<comment type="caution">
    <text evidence="2">The sequence shown here is derived from an EMBL/GenBank/DDBJ whole genome shotgun (WGS) entry which is preliminary data.</text>
</comment>
<dbReference type="AlphaFoldDB" id="A0A699Q1Q9"/>
<sequence>GNFSHLANDCRRRVQRETTRSQKYAYESPSDKSVGHGSHSPSIRPSYRPTGHRQHGPAMNPRRPTMNGARPYKSFFNQAPSYETRPFLKSSAVRTQYRAPLVPTINRNNPPISRKFSTGRRNFPTATRKFLTASRKFNTGSTKITLLIWEGREKLAVPKTILMTKVIGTVAALGT</sequence>